<dbReference type="AlphaFoldDB" id="A0A2T7BLH5"/>
<sequence>MQKISIAQLRKSYPRSYLKLLEMLDIRAFNEKYLKLAGIRSIQVFTAKKKRFFCYQMGMEASLYGSVNWDISPQAEYSDCYVLTVASSGMVRDTWTGEDVKSLAVERLEYEVYVRGRKAEFANNTSCSGPPSAGLIELFLLCLDQMVDIDVTNIRVFNEDTALKEGLCQAGFEVTDQQSGYVTVTKINHEPRTASLELDQ</sequence>
<proteinExistence type="predicted"/>
<evidence type="ECO:0000313" key="1">
    <source>
        <dbReference type="EMBL" id="PUZ28537.1"/>
    </source>
</evidence>
<accession>A0A2T7BLH5</accession>
<organism evidence="1 2">
    <name type="scientific">Chitinophaga parva</name>
    <dbReference type="NCBI Taxonomy" id="2169414"/>
    <lineage>
        <taxon>Bacteria</taxon>
        <taxon>Pseudomonadati</taxon>
        <taxon>Bacteroidota</taxon>
        <taxon>Chitinophagia</taxon>
        <taxon>Chitinophagales</taxon>
        <taxon>Chitinophagaceae</taxon>
        <taxon>Chitinophaga</taxon>
    </lineage>
</organism>
<dbReference type="RefSeq" id="WP_108685176.1">
    <property type="nucleotide sequence ID" value="NZ_QCYK01000001.1"/>
</dbReference>
<comment type="caution">
    <text evidence="1">The sequence shown here is derived from an EMBL/GenBank/DDBJ whole genome shotgun (WGS) entry which is preliminary data.</text>
</comment>
<evidence type="ECO:0000313" key="2">
    <source>
        <dbReference type="Proteomes" id="UP000244450"/>
    </source>
</evidence>
<name>A0A2T7BLH5_9BACT</name>
<dbReference type="Proteomes" id="UP000244450">
    <property type="component" value="Unassembled WGS sequence"/>
</dbReference>
<keyword evidence="2" id="KW-1185">Reference proteome</keyword>
<reference evidence="1 2" key="1">
    <citation type="submission" date="2018-04" db="EMBL/GenBank/DDBJ databases">
        <title>Chitinophaga fuyangensis sp. nov., isolated from soil in a chemical factory.</title>
        <authorList>
            <person name="Chen K."/>
        </authorList>
    </citation>
    <scope>NUCLEOTIDE SEQUENCE [LARGE SCALE GENOMIC DNA]</scope>
    <source>
        <strain evidence="1 2">LY-1</strain>
    </source>
</reference>
<dbReference type="EMBL" id="QCYK01000001">
    <property type="protein sequence ID" value="PUZ28537.1"/>
    <property type="molecule type" value="Genomic_DNA"/>
</dbReference>
<gene>
    <name evidence="1" type="ORF">DCC81_03385</name>
</gene>
<protein>
    <submittedName>
        <fullName evidence="1">Uncharacterized protein</fullName>
    </submittedName>
</protein>